<comment type="catalytic activity">
    <reaction evidence="1">
        <text>2 6,7-dimethyl-8-(1-D-ribityl)lumazine + H(+) = 5-amino-6-(D-ribitylamino)uracil + riboflavin</text>
        <dbReference type="Rhea" id="RHEA:20772"/>
        <dbReference type="ChEBI" id="CHEBI:15378"/>
        <dbReference type="ChEBI" id="CHEBI:15934"/>
        <dbReference type="ChEBI" id="CHEBI:57986"/>
        <dbReference type="ChEBI" id="CHEBI:58201"/>
        <dbReference type="EC" id="2.5.1.9"/>
    </reaction>
</comment>
<dbReference type="AlphaFoldDB" id="L7VY84"/>
<evidence type="ECO:0000256" key="10">
    <source>
        <dbReference type="PROSITE-ProRule" id="PRU00524"/>
    </source>
</evidence>
<dbReference type="Pfam" id="PF00677">
    <property type="entry name" value="Lum_binding"/>
    <property type="match status" value="2"/>
</dbReference>
<accession>L7VY84</accession>
<evidence type="ECO:0000256" key="9">
    <source>
        <dbReference type="NCBIfam" id="TIGR00187"/>
    </source>
</evidence>
<dbReference type="EC" id="2.5.1.9" evidence="4 9"/>
<keyword evidence="8" id="KW-0677">Repeat</keyword>
<evidence type="ECO:0000259" key="11">
    <source>
        <dbReference type="PROSITE" id="PS51177"/>
    </source>
</evidence>
<feature type="repeat" description="Lumazine-binding" evidence="10">
    <location>
        <begin position="99"/>
        <end position="195"/>
    </location>
</feature>
<dbReference type="NCBIfam" id="TIGR00187">
    <property type="entry name" value="ribE"/>
    <property type="match status" value="1"/>
</dbReference>
<keyword evidence="6" id="KW-0686">Riboflavin biosynthesis</keyword>
<dbReference type="CDD" id="cd00402">
    <property type="entry name" value="Riboflavin_synthase_like"/>
    <property type="match status" value="1"/>
</dbReference>
<dbReference type="PROSITE" id="PS51177">
    <property type="entry name" value="LUMAZINE_BIND"/>
    <property type="match status" value="2"/>
</dbReference>
<evidence type="ECO:0000256" key="6">
    <source>
        <dbReference type="ARBA" id="ARBA00022619"/>
    </source>
</evidence>
<dbReference type="PIRSF" id="PIRSF000498">
    <property type="entry name" value="Riboflavin_syn_A"/>
    <property type="match status" value="1"/>
</dbReference>
<dbReference type="InterPro" id="IPR026017">
    <property type="entry name" value="Lumazine-bd_dom"/>
</dbReference>
<dbReference type="InterPro" id="IPR001783">
    <property type="entry name" value="Lumazine-bd"/>
</dbReference>
<evidence type="ECO:0000256" key="3">
    <source>
        <dbReference type="ARBA" id="ARBA00004887"/>
    </source>
</evidence>
<dbReference type="InterPro" id="IPR017938">
    <property type="entry name" value="Riboflavin_synthase-like_b-brl"/>
</dbReference>
<dbReference type="InterPro" id="IPR023366">
    <property type="entry name" value="ATP_synth_asu-like_sf"/>
</dbReference>
<dbReference type="EMBL" id="JX649908">
    <property type="protein sequence ID" value="AGC72644.1"/>
    <property type="molecule type" value="Genomic_DNA"/>
</dbReference>
<evidence type="ECO:0000256" key="2">
    <source>
        <dbReference type="ARBA" id="ARBA00002803"/>
    </source>
</evidence>
<dbReference type="GO" id="GO:0009231">
    <property type="term" value="P:riboflavin biosynthetic process"/>
    <property type="evidence" value="ECO:0007669"/>
    <property type="project" value="UniProtKB-KW"/>
</dbReference>
<comment type="pathway">
    <text evidence="3">Cofactor biosynthesis; riboflavin biosynthesis; riboflavin from 2-hydroxy-3-oxobutyl phosphate and 5-amino-6-(D-ribitylamino)uracil: step 2/2.</text>
</comment>
<evidence type="ECO:0000256" key="1">
    <source>
        <dbReference type="ARBA" id="ARBA00000968"/>
    </source>
</evidence>
<dbReference type="SUPFAM" id="SSF63380">
    <property type="entry name" value="Riboflavin synthase domain-like"/>
    <property type="match status" value="2"/>
</dbReference>
<evidence type="ECO:0000256" key="5">
    <source>
        <dbReference type="ARBA" id="ARBA00013950"/>
    </source>
</evidence>
<dbReference type="NCBIfam" id="NF006767">
    <property type="entry name" value="PRK09289.1"/>
    <property type="match status" value="1"/>
</dbReference>
<dbReference type="FunFam" id="2.40.30.20:FF:000004">
    <property type="entry name" value="Riboflavin synthase, alpha subunit"/>
    <property type="match status" value="1"/>
</dbReference>
<evidence type="ECO:0000256" key="4">
    <source>
        <dbReference type="ARBA" id="ARBA00012827"/>
    </source>
</evidence>
<dbReference type="GO" id="GO:0004746">
    <property type="term" value="F:riboflavin synthase activity"/>
    <property type="evidence" value="ECO:0007669"/>
    <property type="project" value="UniProtKB-UniRule"/>
</dbReference>
<comment type="function">
    <text evidence="2">Catalyzes the dismutation of two molecules of 6,7-dimethyl-8-ribityllumazine, resulting in the formation of riboflavin and 5-amino-6-(D-ribitylamino)uracil.</text>
</comment>
<evidence type="ECO:0000256" key="7">
    <source>
        <dbReference type="ARBA" id="ARBA00022679"/>
    </source>
</evidence>
<proteinExistence type="predicted"/>
<feature type="repeat" description="Lumazine-binding" evidence="10">
    <location>
        <begin position="1"/>
        <end position="98"/>
    </location>
</feature>
<feature type="domain" description="Lumazine-binding" evidence="11">
    <location>
        <begin position="99"/>
        <end position="195"/>
    </location>
</feature>
<dbReference type="Gene3D" id="2.40.30.20">
    <property type="match status" value="2"/>
</dbReference>
<keyword evidence="7 12" id="KW-0808">Transferase</keyword>
<evidence type="ECO:0000313" key="12">
    <source>
        <dbReference type="EMBL" id="AGC72644.1"/>
    </source>
</evidence>
<dbReference type="PANTHER" id="PTHR21098:SF12">
    <property type="entry name" value="RIBOFLAVIN SYNTHASE"/>
    <property type="match status" value="1"/>
</dbReference>
<feature type="domain" description="Lumazine-binding" evidence="11">
    <location>
        <begin position="1"/>
        <end position="98"/>
    </location>
</feature>
<reference evidence="12" key="1">
    <citation type="submission" date="2012-09" db="EMBL/GenBank/DDBJ databases">
        <title>Metagenomic Characterization of a Microbial Community in Wastewater Detects High Levels of Antibiotic Resistance.</title>
        <authorList>
            <person name="Abrams M."/>
            <person name="Caldwell A."/>
            <person name="Vandaei E."/>
            <person name="Lee W."/>
            <person name="Perrott J."/>
            <person name="Khan S.Y."/>
            <person name="Ta J."/>
            <person name="Romero D."/>
            <person name="Nguyen V."/>
            <person name="Pourmand N."/>
            <person name="Ouverney C.C."/>
        </authorList>
    </citation>
    <scope>NUCLEOTIDE SEQUENCE</scope>
</reference>
<sequence length="220" mass="23239">MFTGLVEDLGKISEVSPLPRGSGQRITITASLLAEPLPLGASLAVDGVCLTVVSSDRGWAALEVGPETRARTTLATLSIGRVVHLERALRVSDRLGGHIVTGHVDGIGQLEASQRRGDSWDLYVVTPPSLLRYIVEKGAICIDGVSLTVNQVDGRGFSVSLVPHTQAHTHLAGTVKGSLVNLEVDIVAKHVEKLIAAYVPASSTGISFDKLKEFGFARGD</sequence>
<protein>
    <recommendedName>
        <fullName evidence="5 9">Riboflavin synthase</fullName>
        <ecNumber evidence="4 9">2.5.1.9</ecNumber>
    </recommendedName>
</protein>
<name>L7VY84_9BACT</name>
<evidence type="ECO:0000256" key="8">
    <source>
        <dbReference type="ARBA" id="ARBA00022737"/>
    </source>
</evidence>
<organism evidence="12">
    <name type="scientific">uncultured bacterium A1Q1_fos_565</name>
    <dbReference type="NCBI Taxonomy" id="1256585"/>
    <lineage>
        <taxon>Bacteria</taxon>
        <taxon>environmental samples</taxon>
    </lineage>
</organism>
<dbReference type="PANTHER" id="PTHR21098">
    <property type="entry name" value="RIBOFLAVIN SYNTHASE ALPHA CHAIN"/>
    <property type="match status" value="1"/>
</dbReference>